<dbReference type="InterPro" id="IPR019734">
    <property type="entry name" value="TPR_rpt"/>
</dbReference>
<dbReference type="SMART" id="SM00387">
    <property type="entry name" value="HATPase_c"/>
    <property type="match status" value="1"/>
</dbReference>
<dbReference type="PANTHER" id="PTHR42878">
    <property type="entry name" value="TWO-COMPONENT HISTIDINE KINASE"/>
    <property type="match status" value="1"/>
</dbReference>
<proteinExistence type="predicted"/>
<comment type="catalytic activity">
    <reaction evidence="1">
        <text>ATP + protein L-histidine = ADP + protein N-phospho-L-histidine.</text>
        <dbReference type="EC" id="2.7.13.3"/>
    </reaction>
</comment>
<comment type="caution">
    <text evidence="9">The sequence shown here is derived from an EMBL/GenBank/DDBJ whole genome shotgun (WGS) entry which is preliminary data.</text>
</comment>
<dbReference type="InterPro" id="IPR005467">
    <property type="entry name" value="His_kinase_dom"/>
</dbReference>
<feature type="transmembrane region" description="Helical" evidence="7">
    <location>
        <begin position="9"/>
        <end position="26"/>
    </location>
</feature>
<evidence type="ECO:0000256" key="1">
    <source>
        <dbReference type="ARBA" id="ARBA00000085"/>
    </source>
</evidence>
<dbReference type="GO" id="GO:0030295">
    <property type="term" value="F:protein kinase activator activity"/>
    <property type="evidence" value="ECO:0007669"/>
    <property type="project" value="TreeGrafter"/>
</dbReference>
<dbReference type="InterPro" id="IPR011990">
    <property type="entry name" value="TPR-like_helical_dom_sf"/>
</dbReference>
<evidence type="ECO:0000313" key="10">
    <source>
        <dbReference type="Proteomes" id="UP001232063"/>
    </source>
</evidence>
<dbReference type="SMART" id="SM00028">
    <property type="entry name" value="TPR"/>
    <property type="match status" value="5"/>
</dbReference>
<feature type="domain" description="Histidine kinase" evidence="8">
    <location>
        <begin position="499"/>
        <end position="712"/>
    </location>
</feature>
<sequence length="712" mass="81526">MKIYSDIRVFYLIAFFFVGVVDSLVAQHQAIDSTISELAHTTPATYRVTYQKLENNLRLAADQLSDNELLSMLGKIRNASKHLSFKGPLAAGYRIEAVIYELINHVPKALDAAVQACQLARSYHLPVELADDLAQTGNVYNSLDQADSSLKYYLNALNLYISNKQKLAEGRILYRIGNLFYHTKQEKLSLSYLQKALETSGDSLDSRSHISLLNTIGLIYRNQKQYTKAINYNKQSLHLAEEVEDSAWIGINYGNIGHIYELQHKYTAALKYYQANLELSRKFMIWGDVVTTMSRVSQIYTKEQKYAQAKQVLANARLLAMREKEYDDLVEVYQSYVDCYQHANQFDSAFYYQQLYYQVKDSLGRQSFNTEVEHIRVSFEFDKKQGEIELLKKNNAVITASEQKKESWLLASSFLLVCTTLFAGLLYRSNHQKNKANQLLITQQRELFEKNEEINRQNEEILDLNNHLEESVAERTEELQIAHDNLVKQNQNLEQFTYIISHNLRAPIAQIMGLVGIFSESQQNSSATPQMLEYLNRSASNLDMIVNDLNDILLMRNQADAVREPVHMDEVAQTVLESLKGPIANTQAQVLTDFSAVQVITAIRSYLTSILYNLLSNAIKYRSPDRSLVITIQTTQVDKYICLSVQDNGLGMDLTKNDPKKLFKLYHRMHFHTEGKGMGLFIVKEQVDVMNGKIEVESEPNKGTTFRIYLPS</sequence>
<dbReference type="SUPFAM" id="SSF55874">
    <property type="entry name" value="ATPase domain of HSP90 chaperone/DNA topoisomerase II/histidine kinase"/>
    <property type="match status" value="1"/>
</dbReference>
<dbReference type="InterPro" id="IPR050351">
    <property type="entry name" value="BphY/WalK/GraS-like"/>
</dbReference>
<keyword evidence="7" id="KW-0472">Membrane</keyword>
<dbReference type="InterPro" id="IPR004358">
    <property type="entry name" value="Sig_transdc_His_kin-like_C"/>
</dbReference>
<dbReference type="InterPro" id="IPR003594">
    <property type="entry name" value="HATPase_dom"/>
</dbReference>
<organism evidence="9 10">
    <name type="scientific">Xanthocytophaga agilis</name>
    <dbReference type="NCBI Taxonomy" id="3048010"/>
    <lineage>
        <taxon>Bacteria</taxon>
        <taxon>Pseudomonadati</taxon>
        <taxon>Bacteroidota</taxon>
        <taxon>Cytophagia</taxon>
        <taxon>Cytophagales</taxon>
        <taxon>Rhodocytophagaceae</taxon>
        <taxon>Xanthocytophaga</taxon>
    </lineage>
</organism>
<dbReference type="PROSITE" id="PS50109">
    <property type="entry name" value="HIS_KIN"/>
    <property type="match status" value="1"/>
</dbReference>
<dbReference type="Gene3D" id="1.10.287.130">
    <property type="match status" value="1"/>
</dbReference>
<keyword evidence="6" id="KW-0175">Coiled coil</keyword>
<protein>
    <recommendedName>
        <fullName evidence="2">histidine kinase</fullName>
        <ecNumber evidence="2">2.7.13.3</ecNumber>
    </recommendedName>
</protein>
<gene>
    <name evidence="9" type="ORF">QNI22_06415</name>
</gene>
<reference evidence="9" key="1">
    <citation type="submission" date="2023-05" db="EMBL/GenBank/DDBJ databases">
        <authorList>
            <person name="Zhang X."/>
        </authorList>
    </citation>
    <scope>NUCLEOTIDE SEQUENCE</scope>
    <source>
        <strain evidence="9">BD1B2-1</strain>
    </source>
</reference>
<evidence type="ECO:0000256" key="6">
    <source>
        <dbReference type="SAM" id="Coils"/>
    </source>
</evidence>
<feature type="coiled-coil region" evidence="6">
    <location>
        <begin position="440"/>
        <end position="474"/>
    </location>
</feature>
<accession>A0AAE3R282</accession>
<keyword evidence="10" id="KW-1185">Reference proteome</keyword>
<dbReference type="Gene3D" id="1.25.40.10">
    <property type="entry name" value="Tetratricopeptide repeat domain"/>
    <property type="match status" value="1"/>
</dbReference>
<dbReference type="Pfam" id="PF02518">
    <property type="entry name" value="HATPase_c"/>
    <property type="match status" value="1"/>
</dbReference>
<dbReference type="PANTHER" id="PTHR42878:SF15">
    <property type="entry name" value="BACTERIOPHYTOCHROME"/>
    <property type="match status" value="1"/>
</dbReference>
<dbReference type="PRINTS" id="PR00344">
    <property type="entry name" value="BCTRLSENSOR"/>
</dbReference>
<dbReference type="AlphaFoldDB" id="A0AAE3R282"/>
<dbReference type="InterPro" id="IPR036890">
    <property type="entry name" value="HATPase_C_sf"/>
</dbReference>
<dbReference type="Pfam" id="PF00512">
    <property type="entry name" value="HisKA"/>
    <property type="match status" value="1"/>
</dbReference>
<evidence type="ECO:0000256" key="4">
    <source>
        <dbReference type="ARBA" id="ARBA00022679"/>
    </source>
</evidence>
<dbReference type="EC" id="2.7.13.3" evidence="2"/>
<dbReference type="GO" id="GO:0000156">
    <property type="term" value="F:phosphorelay response regulator activity"/>
    <property type="evidence" value="ECO:0007669"/>
    <property type="project" value="TreeGrafter"/>
</dbReference>
<dbReference type="SUPFAM" id="SSF48452">
    <property type="entry name" value="TPR-like"/>
    <property type="match status" value="2"/>
</dbReference>
<name>A0AAE3R282_9BACT</name>
<keyword evidence="7" id="KW-0812">Transmembrane</keyword>
<dbReference type="GO" id="GO:0000155">
    <property type="term" value="F:phosphorelay sensor kinase activity"/>
    <property type="evidence" value="ECO:0007669"/>
    <property type="project" value="InterPro"/>
</dbReference>
<dbReference type="InterPro" id="IPR036097">
    <property type="entry name" value="HisK_dim/P_sf"/>
</dbReference>
<dbReference type="Proteomes" id="UP001232063">
    <property type="component" value="Unassembled WGS sequence"/>
</dbReference>
<evidence type="ECO:0000256" key="5">
    <source>
        <dbReference type="ARBA" id="ARBA00022777"/>
    </source>
</evidence>
<evidence type="ECO:0000313" key="9">
    <source>
        <dbReference type="EMBL" id="MDJ1500269.1"/>
    </source>
</evidence>
<dbReference type="GO" id="GO:0007234">
    <property type="term" value="P:osmosensory signaling via phosphorelay pathway"/>
    <property type="evidence" value="ECO:0007669"/>
    <property type="project" value="TreeGrafter"/>
</dbReference>
<evidence type="ECO:0000256" key="3">
    <source>
        <dbReference type="ARBA" id="ARBA00022553"/>
    </source>
</evidence>
<dbReference type="InterPro" id="IPR003661">
    <property type="entry name" value="HisK_dim/P_dom"/>
</dbReference>
<dbReference type="CDD" id="cd00082">
    <property type="entry name" value="HisKA"/>
    <property type="match status" value="1"/>
</dbReference>
<dbReference type="Pfam" id="PF13424">
    <property type="entry name" value="TPR_12"/>
    <property type="match status" value="1"/>
</dbReference>
<keyword evidence="5 9" id="KW-0418">Kinase</keyword>
<keyword evidence="4" id="KW-0808">Transferase</keyword>
<dbReference type="Gene3D" id="3.30.565.10">
    <property type="entry name" value="Histidine kinase-like ATPase, C-terminal domain"/>
    <property type="match status" value="1"/>
</dbReference>
<dbReference type="SUPFAM" id="SSF47384">
    <property type="entry name" value="Homodimeric domain of signal transducing histidine kinase"/>
    <property type="match status" value="1"/>
</dbReference>
<evidence type="ECO:0000256" key="2">
    <source>
        <dbReference type="ARBA" id="ARBA00012438"/>
    </source>
</evidence>
<evidence type="ECO:0000259" key="8">
    <source>
        <dbReference type="PROSITE" id="PS50109"/>
    </source>
</evidence>
<keyword evidence="7" id="KW-1133">Transmembrane helix</keyword>
<keyword evidence="3" id="KW-0597">Phosphoprotein</keyword>
<dbReference type="EMBL" id="JASJOU010000001">
    <property type="protein sequence ID" value="MDJ1500269.1"/>
    <property type="molecule type" value="Genomic_DNA"/>
</dbReference>
<dbReference type="SMART" id="SM00388">
    <property type="entry name" value="HisKA"/>
    <property type="match status" value="1"/>
</dbReference>
<evidence type="ECO:0000256" key="7">
    <source>
        <dbReference type="SAM" id="Phobius"/>
    </source>
</evidence>
<dbReference type="RefSeq" id="WP_314509785.1">
    <property type="nucleotide sequence ID" value="NZ_JASJOU010000001.1"/>
</dbReference>